<dbReference type="RefSeq" id="WP_379286534.1">
    <property type="nucleotide sequence ID" value="NZ_JBHTIU010000013.1"/>
</dbReference>
<dbReference type="Pfam" id="PF13649">
    <property type="entry name" value="Methyltransf_25"/>
    <property type="match status" value="1"/>
</dbReference>
<evidence type="ECO:0000313" key="3">
    <source>
        <dbReference type="Proteomes" id="UP001597120"/>
    </source>
</evidence>
<dbReference type="EC" id="2.1.1.-" evidence="2"/>
<sequence length="253" mass="28756">MFSYYGKLSTELYDFTKPVGKSISGDIEYYTSRLQNLGGRVLEAGVGSGRVLIPLLEKGFVVDGIDYSADMLHSCRERCKERGLAPELYEMRLESFQLPHKYKAIIMPTGSFCLIENREDSIRVLQNFLNHLEAGGRIIVDLLLPHDFKEGEIATKVFALPHGEGITLESKSIAIDWVNQRTNSILKYEKWKDGKLIDTELQEFGLRWYGVEEFRLLLEGLGFTNITCSSGYVHGKYPTDPGEIITFEAEKRQ</sequence>
<evidence type="ECO:0000313" key="2">
    <source>
        <dbReference type="EMBL" id="MFD0868512.1"/>
    </source>
</evidence>
<dbReference type="InterPro" id="IPR041698">
    <property type="entry name" value="Methyltransf_25"/>
</dbReference>
<dbReference type="SUPFAM" id="SSF53335">
    <property type="entry name" value="S-adenosyl-L-methionine-dependent methyltransferases"/>
    <property type="match status" value="1"/>
</dbReference>
<name>A0ABW3D5B3_9BACL</name>
<dbReference type="InterPro" id="IPR029063">
    <property type="entry name" value="SAM-dependent_MTases_sf"/>
</dbReference>
<keyword evidence="3" id="KW-1185">Reference proteome</keyword>
<gene>
    <name evidence="2" type="ORF">ACFQ03_05080</name>
</gene>
<dbReference type="Gene3D" id="3.40.50.150">
    <property type="entry name" value="Vaccinia Virus protein VP39"/>
    <property type="match status" value="1"/>
</dbReference>
<dbReference type="CDD" id="cd02440">
    <property type="entry name" value="AdoMet_MTases"/>
    <property type="match status" value="1"/>
</dbReference>
<dbReference type="Gene3D" id="2.20.25.110">
    <property type="entry name" value="S-adenosyl-L-methionine-dependent methyltransferases"/>
    <property type="match status" value="1"/>
</dbReference>
<organism evidence="2 3">
    <name type="scientific">Paenibacillus residui</name>
    <dbReference type="NCBI Taxonomy" id="629724"/>
    <lineage>
        <taxon>Bacteria</taxon>
        <taxon>Bacillati</taxon>
        <taxon>Bacillota</taxon>
        <taxon>Bacilli</taxon>
        <taxon>Bacillales</taxon>
        <taxon>Paenibacillaceae</taxon>
        <taxon>Paenibacillus</taxon>
    </lineage>
</organism>
<accession>A0ABW3D5B3</accession>
<keyword evidence="2" id="KW-0808">Transferase</keyword>
<dbReference type="GO" id="GO:0008168">
    <property type="term" value="F:methyltransferase activity"/>
    <property type="evidence" value="ECO:0007669"/>
    <property type="project" value="UniProtKB-KW"/>
</dbReference>
<evidence type="ECO:0000259" key="1">
    <source>
        <dbReference type="Pfam" id="PF13649"/>
    </source>
</evidence>
<proteinExistence type="predicted"/>
<dbReference type="Proteomes" id="UP001597120">
    <property type="component" value="Unassembled WGS sequence"/>
</dbReference>
<dbReference type="GO" id="GO:0032259">
    <property type="term" value="P:methylation"/>
    <property type="evidence" value="ECO:0007669"/>
    <property type="project" value="UniProtKB-KW"/>
</dbReference>
<keyword evidence="2" id="KW-0489">Methyltransferase</keyword>
<protein>
    <submittedName>
        <fullName evidence="2">Class I SAM-dependent methyltransferase</fullName>
        <ecNumber evidence="2">2.1.1.-</ecNumber>
    </submittedName>
</protein>
<dbReference type="EMBL" id="JBHTIU010000013">
    <property type="protein sequence ID" value="MFD0868512.1"/>
    <property type="molecule type" value="Genomic_DNA"/>
</dbReference>
<feature type="domain" description="Methyltransferase" evidence="1">
    <location>
        <begin position="41"/>
        <end position="136"/>
    </location>
</feature>
<reference evidence="3" key="1">
    <citation type="journal article" date="2019" name="Int. J. Syst. Evol. Microbiol.">
        <title>The Global Catalogue of Microorganisms (GCM) 10K type strain sequencing project: providing services to taxonomists for standard genome sequencing and annotation.</title>
        <authorList>
            <consortium name="The Broad Institute Genomics Platform"/>
            <consortium name="The Broad Institute Genome Sequencing Center for Infectious Disease"/>
            <person name="Wu L."/>
            <person name="Ma J."/>
        </authorList>
    </citation>
    <scope>NUCLEOTIDE SEQUENCE [LARGE SCALE GENOMIC DNA]</scope>
    <source>
        <strain evidence="3">CCUG 57263</strain>
    </source>
</reference>
<comment type="caution">
    <text evidence="2">The sequence shown here is derived from an EMBL/GenBank/DDBJ whole genome shotgun (WGS) entry which is preliminary data.</text>
</comment>